<protein>
    <recommendedName>
        <fullName evidence="4">Lipoprotein</fullName>
    </recommendedName>
</protein>
<feature type="chain" id="PRO_5022136844" description="Lipoprotein" evidence="1">
    <location>
        <begin position="22"/>
        <end position="325"/>
    </location>
</feature>
<keyword evidence="3" id="KW-1185">Reference proteome</keyword>
<evidence type="ECO:0000313" key="2">
    <source>
        <dbReference type="EMBL" id="GEP59508.1"/>
    </source>
</evidence>
<sequence length="325" mass="35130">MRVRNLCGVALTILAVSPALAQAPTPSSCNTLASTIAVGYTTNFTNRDYNALRYYATCEASSSHAGGGLSIAYQAFSLGGNYEESRNSQLCRQSREALGFSDTEYVNAKNVYSQAFPVIERCLELASKQWDIKYISAGNDAVSLTIAHGSVNGGELLGADIVPQGGLTCSPSLPAQKQTIKPESPFSTLCYRTPIVQIVDGVQVRSAEDAVIALRLENGPLLIPLKGYQTSIVARLQQRIDDQIATIKLKPSDFYIKSFGPVIQKAEGNCDADVLIAAACTNSNRAQAAVGPEFFEKDGKRWARCQRYGNIVWEAEGQLTCLKLR</sequence>
<dbReference type="AlphaFoldDB" id="A0A512NKM6"/>
<evidence type="ECO:0000313" key="3">
    <source>
        <dbReference type="Proteomes" id="UP000321058"/>
    </source>
</evidence>
<dbReference type="RefSeq" id="WP_147154881.1">
    <property type="nucleotide sequence ID" value="NZ_BKAJ01000132.1"/>
</dbReference>
<comment type="caution">
    <text evidence="2">The sequence shown here is derived from an EMBL/GenBank/DDBJ whole genome shotgun (WGS) entry which is preliminary data.</text>
</comment>
<name>A0A512NKM6_9HYPH</name>
<reference evidence="2 3" key="1">
    <citation type="submission" date="2019-07" db="EMBL/GenBank/DDBJ databases">
        <title>Whole genome shotgun sequence of Reyranella soli NBRC 108950.</title>
        <authorList>
            <person name="Hosoyama A."/>
            <person name="Uohara A."/>
            <person name="Ohji S."/>
            <person name="Ichikawa N."/>
        </authorList>
    </citation>
    <scope>NUCLEOTIDE SEQUENCE [LARGE SCALE GENOMIC DNA]</scope>
    <source>
        <strain evidence="2 3">NBRC 108950</strain>
    </source>
</reference>
<dbReference type="EMBL" id="BKAJ01000132">
    <property type="protein sequence ID" value="GEP59508.1"/>
    <property type="molecule type" value="Genomic_DNA"/>
</dbReference>
<organism evidence="2 3">
    <name type="scientific">Reyranella soli</name>
    <dbReference type="NCBI Taxonomy" id="1230389"/>
    <lineage>
        <taxon>Bacteria</taxon>
        <taxon>Pseudomonadati</taxon>
        <taxon>Pseudomonadota</taxon>
        <taxon>Alphaproteobacteria</taxon>
        <taxon>Hyphomicrobiales</taxon>
        <taxon>Reyranellaceae</taxon>
        <taxon>Reyranella</taxon>
    </lineage>
</organism>
<gene>
    <name evidence="2" type="ORF">RSO01_66740</name>
</gene>
<evidence type="ECO:0000256" key="1">
    <source>
        <dbReference type="SAM" id="SignalP"/>
    </source>
</evidence>
<accession>A0A512NKM6</accession>
<evidence type="ECO:0008006" key="4">
    <source>
        <dbReference type="Google" id="ProtNLM"/>
    </source>
</evidence>
<feature type="signal peptide" evidence="1">
    <location>
        <begin position="1"/>
        <end position="21"/>
    </location>
</feature>
<dbReference type="Proteomes" id="UP000321058">
    <property type="component" value="Unassembled WGS sequence"/>
</dbReference>
<dbReference type="OrthoDB" id="9851277at2"/>
<proteinExistence type="predicted"/>
<keyword evidence="1" id="KW-0732">Signal</keyword>